<dbReference type="KEGG" id="ksc:CD178_03414"/>
<feature type="region of interest" description="Disordered" evidence="1">
    <location>
        <begin position="116"/>
        <end position="140"/>
    </location>
</feature>
<evidence type="ECO:0000313" key="3">
    <source>
        <dbReference type="Proteomes" id="UP000264120"/>
    </source>
</evidence>
<dbReference type="Proteomes" id="UP000264120">
    <property type="component" value="Plasmid unnamed3"/>
</dbReference>
<reference evidence="2 3" key="1">
    <citation type="submission" date="2017-08" db="EMBL/GenBank/DDBJ databases">
        <title>Complete genome sequence of Gluconacetobacter saccharivorans CV1 isolated from Fermented Vinegar.</title>
        <authorList>
            <person name="Kim S.-Y."/>
        </authorList>
    </citation>
    <scope>NUCLEOTIDE SEQUENCE [LARGE SCALE GENOMIC DNA]</scope>
    <source>
        <strain evidence="2 3">CV1</strain>
        <plasmid evidence="2 3">unnamed3</plasmid>
    </source>
</reference>
<feature type="compositionally biased region" description="Low complexity" evidence="1">
    <location>
        <begin position="123"/>
        <end position="140"/>
    </location>
</feature>
<protein>
    <submittedName>
        <fullName evidence="2">Uncharacterized protein</fullName>
    </submittedName>
</protein>
<organism evidence="2 3">
    <name type="scientific">Komagataeibacter saccharivorans</name>
    <dbReference type="NCBI Taxonomy" id="265959"/>
    <lineage>
        <taxon>Bacteria</taxon>
        <taxon>Pseudomonadati</taxon>
        <taxon>Pseudomonadota</taxon>
        <taxon>Alphaproteobacteria</taxon>
        <taxon>Acetobacterales</taxon>
        <taxon>Acetobacteraceae</taxon>
        <taxon>Komagataeibacter</taxon>
    </lineage>
</organism>
<name>A0A347WH15_9PROT</name>
<keyword evidence="3" id="KW-1185">Reference proteome</keyword>
<sequence length="205" mass="22877">MRHKGSLSSDRKSSKLRVALRVRSPSFSRRLRRQEKSSPLRGLSAFALMLPHILVHDWHDVEKRHGERDASSTTLTRLRRVRVARCGDYGRASSFSVTVSRPGRQDGLRPRFAASRPSRRLCRPAPDAGQRPAAGAGRPACSGRFGPDSLSVPPSCPGAGCGSQKRLHPLHYRHRHGRSPPRTPAGYGLVKRHLFICFQVKNIRK</sequence>
<gene>
    <name evidence="2" type="ORF">CD178_03414</name>
</gene>
<evidence type="ECO:0000313" key="2">
    <source>
        <dbReference type="EMBL" id="AXY24158.1"/>
    </source>
</evidence>
<dbReference type="AlphaFoldDB" id="A0A347WH15"/>
<geneLocation type="plasmid" evidence="2 3">
    <name>unnamed3</name>
</geneLocation>
<accession>A0A347WH15</accession>
<proteinExistence type="predicted"/>
<evidence type="ECO:0000256" key="1">
    <source>
        <dbReference type="SAM" id="MobiDB-lite"/>
    </source>
</evidence>
<dbReference type="EMBL" id="CP023039">
    <property type="protein sequence ID" value="AXY24158.1"/>
    <property type="molecule type" value="Genomic_DNA"/>
</dbReference>
<keyword evidence="2" id="KW-0614">Plasmid</keyword>